<proteinExistence type="predicted"/>
<dbReference type="Pfam" id="PF03795">
    <property type="entry name" value="YCII"/>
    <property type="match status" value="1"/>
</dbReference>
<sequence length="358" mass="40453">MDIDMDVVDSLYDPTADLSDDDDSLISTTGKKKKKRKKREVAAKLDENDEFFENAIESESAEGDLIEYTRPPLFGGGHPFVSLNIDNGAEEREAMMTEHVRWARRLSRKEDSGVCIENSYQVLRPDCQGEDGGLLVLLVNPSRHHTPSTTALSILQTTLDTEPIGVNLGGGRGKVMRWGRNRDEPLLNVDTGAVLDTGKLHEEEEDTSYLPKQWEEWELDKSPNAPFFAWCEDKVEGVEGLRGRTREEHLEYLMKSGRVVAAGPIFEINEEEEEMGEPKGSLVIINARSMEDAEEFVKNDPYNKAGLFENVMVRRINEADVSGKFGIANKYEPEYRDPVEYELEAEGGYDMEKTPWLI</sequence>
<dbReference type="PANTHER" id="PTHR33606:SF3">
    <property type="entry name" value="PROTEIN YCII"/>
    <property type="match status" value="1"/>
</dbReference>
<organism evidence="3 4">
    <name type="scientific">Triparma columacea</name>
    <dbReference type="NCBI Taxonomy" id="722753"/>
    <lineage>
        <taxon>Eukaryota</taxon>
        <taxon>Sar</taxon>
        <taxon>Stramenopiles</taxon>
        <taxon>Ochrophyta</taxon>
        <taxon>Bolidophyceae</taxon>
        <taxon>Parmales</taxon>
        <taxon>Triparmaceae</taxon>
        <taxon>Triparma</taxon>
    </lineage>
</organism>
<comment type="caution">
    <text evidence="3">The sequence shown here is derived from an EMBL/GenBank/DDBJ whole genome shotgun (WGS) entry which is preliminary data.</text>
</comment>
<feature type="domain" description="YCII-related" evidence="2">
    <location>
        <begin position="234"/>
        <end position="316"/>
    </location>
</feature>
<dbReference type="AlphaFoldDB" id="A0A9W7L538"/>
<dbReference type="EMBL" id="BRYA01000025">
    <property type="protein sequence ID" value="GMI33008.1"/>
    <property type="molecule type" value="Genomic_DNA"/>
</dbReference>
<dbReference type="InterPro" id="IPR051807">
    <property type="entry name" value="Sec-metab_biosynth-assoc"/>
</dbReference>
<evidence type="ECO:0000259" key="2">
    <source>
        <dbReference type="Pfam" id="PF03795"/>
    </source>
</evidence>
<keyword evidence="4" id="KW-1185">Reference proteome</keyword>
<protein>
    <recommendedName>
        <fullName evidence="2">YCII-related domain-containing protein</fullName>
    </recommendedName>
</protein>
<feature type="compositionally biased region" description="Basic residues" evidence="1">
    <location>
        <begin position="30"/>
        <end position="39"/>
    </location>
</feature>
<dbReference type="SUPFAM" id="SSF54909">
    <property type="entry name" value="Dimeric alpha+beta barrel"/>
    <property type="match status" value="1"/>
</dbReference>
<evidence type="ECO:0000313" key="3">
    <source>
        <dbReference type="EMBL" id="GMI33008.1"/>
    </source>
</evidence>
<dbReference type="Proteomes" id="UP001165065">
    <property type="component" value="Unassembled WGS sequence"/>
</dbReference>
<dbReference type="InterPro" id="IPR011008">
    <property type="entry name" value="Dimeric_a/b-barrel"/>
</dbReference>
<gene>
    <name evidence="3" type="ORF">TrCOL_g12680</name>
</gene>
<dbReference type="Gene3D" id="3.30.70.1060">
    <property type="entry name" value="Dimeric alpha+beta barrel"/>
    <property type="match status" value="1"/>
</dbReference>
<feature type="region of interest" description="Disordered" evidence="1">
    <location>
        <begin position="13"/>
        <end position="40"/>
    </location>
</feature>
<evidence type="ECO:0000256" key="1">
    <source>
        <dbReference type="SAM" id="MobiDB-lite"/>
    </source>
</evidence>
<name>A0A9W7L538_9STRA</name>
<dbReference type="OrthoDB" id="199376at2759"/>
<dbReference type="PANTHER" id="PTHR33606">
    <property type="entry name" value="PROTEIN YCII"/>
    <property type="match status" value="1"/>
</dbReference>
<dbReference type="InterPro" id="IPR005545">
    <property type="entry name" value="YCII"/>
</dbReference>
<evidence type="ECO:0000313" key="4">
    <source>
        <dbReference type="Proteomes" id="UP001165065"/>
    </source>
</evidence>
<accession>A0A9W7L538</accession>
<reference evidence="4" key="1">
    <citation type="journal article" date="2023" name="Commun. Biol.">
        <title>Genome analysis of Parmales, the sister group of diatoms, reveals the evolutionary specialization of diatoms from phago-mixotrophs to photoautotrophs.</title>
        <authorList>
            <person name="Ban H."/>
            <person name="Sato S."/>
            <person name="Yoshikawa S."/>
            <person name="Yamada K."/>
            <person name="Nakamura Y."/>
            <person name="Ichinomiya M."/>
            <person name="Sato N."/>
            <person name="Blanc-Mathieu R."/>
            <person name="Endo H."/>
            <person name="Kuwata A."/>
            <person name="Ogata H."/>
        </authorList>
    </citation>
    <scope>NUCLEOTIDE SEQUENCE [LARGE SCALE GENOMIC DNA]</scope>
</reference>